<keyword evidence="3" id="KW-1185">Reference proteome</keyword>
<gene>
    <name evidence="2" type="ORF">L1F31_00595</name>
</gene>
<dbReference type="Proteomes" id="UP001064879">
    <property type="component" value="Chromosome"/>
</dbReference>
<feature type="domain" description="DNA-binding phage zinc finger" evidence="1">
    <location>
        <begin position="301"/>
        <end position="335"/>
    </location>
</feature>
<reference evidence="2" key="1">
    <citation type="submission" date="2022-03" db="EMBL/GenBank/DDBJ databases">
        <title>Brevibacterium spongiae sp. nov., isolated from marine sponge.</title>
        <authorList>
            <person name="Li Z."/>
            <person name="Zhang M."/>
        </authorList>
    </citation>
    <scope>NUCLEOTIDE SEQUENCE</scope>
    <source>
        <strain evidence="2">WHS-Z9</strain>
    </source>
</reference>
<dbReference type="EMBL" id="CP093443">
    <property type="protein sequence ID" value="UVI36199.1"/>
    <property type="molecule type" value="Genomic_DNA"/>
</dbReference>
<sequence length="336" mass="37034">MTTTFIADDDDDSPNDAIGRIIRNITRNSAVNHFSALNNAVRFKSTIPTPAALGMMTQPSAVDAVAKILQQVNTFSLFDHLMPKVDTLSWITDVYPKVDTLAWLDRTRSIMNTSAFTQLASMRLEQQEWWKGAYRGVDWQSITAAAQRSNLSAASQTIAQTGAAMATSLSDDTIESLFAKVHAVTESAEPEHGDAQTVADPEESAEVDDPILDAVLSRLADFSTWWQDRYPEFSSRVITQLNIASRSVVYTFVMYSLPTYLVHFLGTDGIAMSSIVLGMAHFVTEQSKSRMSPANAAAIDSECPYCKAQPGMQCITISGNYIGRPTKMHSRRLDRT</sequence>
<proteinExistence type="predicted"/>
<evidence type="ECO:0000313" key="2">
    <source>
        <dbReference type="EMBL" id="UVI36199.1"/>
    </source>
</evidence>
<evidence type="ECO:0000313" key="3">
    <source>
        <dbReference type="Proteomes" id="UP001064879"/>
    </source>
</evidence>
<accession>A0ABY5SU14</accession>
<name>A0ABY5SU14_9MICO</name>
<dbReference type="RefSeq" id="WP_265418806.1">
    <property type="nucleotide sequence ID" value="NZ_CP093443.1"/>
</dbReference>
<organism evidence="2 3">
    <name type="scientific">Brevibacterium spongiae</name>
    <dbReference type="NCBI Taxonomy" id="2909672"/>
    <lineage>
        <taxon>Bacteria</taxon>
        <taxon>Bacillati</taxon>
        <taxon>Actinomycetota</taxon>
        <taxon>Actinomycetes</taxon>
        <taxon>Micrococcales</taxon>
        <taxon>Brevibacteriaceae</taxon>
        <taxon>Brevibacterium</taxon>
    </lineage>
</organism>
<evidence type="ECO:0000259" key="1">
    <source>
        <dbReference type="Pfam" id="PF24623"/>
    </source>
</evidence>
<dbReference type="InterPro" id="IPR056911">
    <property type="entry name" value="Phage_Znf_bind_put"/>
</dbReference>
<protein>
    <recommendedName>
        <fullName evidence="1">DNA-binding phage zinc finger domain-containing protein</fullName>
    </recommendedName>
</protein>
<dbReference type="Pfam" id="PF24623">
    <property type="entry name" value="Phage_zn_bind_8"/>
    <property type="match status" value="1"/>
</dbReference>